<keyword evidence="1" id="KW-0472">Membrane</keyword>
<evidence type="ECO:0000313" key="3">
    <source>
        <dbReference type="Proteomes" id="UP000239290"/>
    </source>
</evidence>
<feature type="transmembrane region" description="Helical" evidence="1">
    <location>
        <begin position="180"/>
        <end position="201"/>
    </location>
</feature>
<dbReference type="AlphaFoldDB" id="A0A2S8J6C3"/>
<evidence type="ECO:0000256" key="1">
    <source>
        <dbReference type="SAM" id="Phobius"/>
    </source>
</evidence>
<gene>
    <name evidence="2" type="ORF">C5613_23265</name>
</gene>
<organism evidence="2 3">
    <name type="scientific">Rhodococcus opacus</name>
    <name type="common">Nocardia opaca</name>
    <dbReference type="NCBI Taxonomy" id="37919"/>
    <lineage>
        <taxon>Bacteria</taxon>
        <taxon>Bacillati</taxon>
        <taxon>Actinomycetota</taxon>
        <taxon>Actinomycetes</taxon>
        <taxon>Mycobacteriales</taxon>
        <taxon>Nocardiaceae</taxon>
        <taxon>Rhodococcus</taxon>
    </lineage>
</organism>
<name>A0A2S8J6C3_RHOOP</name>
<feature type="transmembrane region" description="Helical" evidence="1">
    <location>
        <begin position="66"/>
        <end position="90"/>
    </location>
</feature>
<dbReference type="EMBL" id="PUIO01000030">
    <property type="protein sequence ID" value="PQP22578.1"/>
    <property type="molecule type" value="Genomic_DNA"/>
</dbReference>
<proteinExistence type="predicted"/>
<keyword evidence="1" id="KW-1133">Transmembrane helix</keyword>
<sequence>MMFKPNDADVIVATNHTAIQKVCAWSGVACILFMFTGLVIAGFLPPMPTSWSQAEVAAHYRENANAIRAGAALVAVASMFYVAFTAVFSGQMRRIPGMHPTVVYTQLAGGTLGCLTFLVPGLLFVVTAFRPERSPELTMMLNDMSWILIIMPFPPFMVQNFAFAYAIFSDKRQQPLFPRWLGYVNIWVPIMFIPVVIVPFFRSGPFAWSGIFGFWVPAISFGLQFITNMIFILRAINRPESEDAPQSSPGSTLVV</sequence>
<reference evidence="3" key="1">
    <citation type="submission" date="2018-02" db="EMBL/GenBank/DDBJ databases">
        <title>Draft genome sequencing of Rhodococcus opacus KU647198.</title>
        <authorList>
            <person name="Zheng B.-X."/>
        </authorList>
    </citation>
    <scope>NUCLEOTIDE SEQUENCE [LARGE SCALE GENOMIC DNA]</scope>
    <source>
        <strain evidence="3">04-OD7</strain>
    </source>
</reference>
<dbReference type="Proteomes" id="UP000239290">
    <property type="component" value="Unassembled WGS sequence"/>
</dbReference>
<feature type="transmembrane region" description="Helical" evidence="1">
    <location>
        <begin position="22"/>
        <end position="46"/>
    </location>
</feature>
<feature type="transmembrane region" description="Helical" evidence="1">
    <location>
        <begin position="146"/>
        <end position="168"/>
    </location>
</feature>
<evidence type="ECO:0008006" key="4">
    <source>
        <dbReference type="Google" id="ProtNLM"/>
    </source>
</evidence>
<comment type="caution">
    <text evidence="2">The sequence shown here is derived from an EMBL/GenBank/DDBJ whole genome shotgun (WGS) entry which is preliminary data.</text>
</comment>
<accession>A0A2S8J6C3</accession>
<evidence type="ECO:0000313" key="2">
    <source>
        <dbReference type="EMBL" id="PQP22578.1"/>
    </source>
</evidence>
<keyword evidence="1" id="KW-0812">Transmembrane</keyword>
<protein>
    <recommendedName>
        <fullName evidence="4">DUF4386 domain-containing protein</fullName>
    </recommendedName>
</protein>
<feature type="transmembrane region" description="Helical" evidence="1">
    <location>
        <begin position="102"/>
        <end position="126"/>
    </location>
</feature>
<feature type="transmembrane region" description="Helical" evidence="1">
    <location>
        <begin position="207"/>
        <end position="233"/>
    </location>
</feature>